<feature type="region of interest" description="Disordered" evidence="4">
    <location>
        <begin position="962"/>
        <end position="1061"/>
    </location>
</feature>
<keyword evidence="6" id="KW-1185">Reference proteome</keyword>
<keyword evidence="2" id="KW-0808">Transferase</keyword>
<evidence type="ECO:0000313" key="6">
    <source>
        <dbReference type="Proteomes" id="UP001642484"/>
    </source>
</evidence>
<dbReference type="Proteomes" id="UP001642484">
    <property type="component" value="Unassembled WGS sequence"/>
</dbReference>
<feature type="compositionally biased region" description="Acidic residues" evidence="4">
    <location>
        <begin position="36"/>
        <end position="45"/>
    </location>
</feature>
<evidence type="ECO:0000256" key="2">
    <source>
        <dbReference type="ARBA" id="ARBA00022679"/>
    </source>
</evidence>
<feature type="region of interest" description="Disordered" evidence="4">
    <location>
        <begin position="12"/>
        <end position="112"/>
    </location>
</feature>
<dbReference type="Gene3D" id="3.40.50.150">
    <property type="entry name" value="Vaccinia Virus protein VP39"/>
    <property type="match status" value="1"/>
</dbReference>
<feature type="compositionally biased region" description="Low complexity" evidence="4">
    <location>
        <begin position="89"/>
        <end position="110"/>
    </location>
</feature>
<evidence type="ECO:0000313" key="5">
    <source>
        <dbReference type="EMBL" id="CAK9030531.1"/>
    </source>
</evidence>
<comment type="caution">
    <text evidence="5">The sequence shown here is derived from an EMBL/GenBank/DDBJ whole genome shotgun (WGS) entry which is preliminary data.</text>
</comment>
<evidence type="ECO:0000256" key="3">
    <source>
        <dbReference type="SAM" id="Coils"/>
    </source>
</evidence>
<feature type="region of interest" description="Disordered" evidence="4">
    <location>
        <begin position="1465"/>
        <end position="1487"/>
    </location>
</feature>
<keyword evidence="3" id="KW-0175">Coiled coil</keyword>
<dbReference type="InterPro" id="IPR029063">
    <property type="entry name" value="SAM-dependent_MTases_sf"/>
</dbReference>
<feature type="compositionally biased region" description="Basic residues" evidence="4">
    <location>
        <begin position="1010"/>
        <end position="1035"/>
    </location>
</feature>
<organism evidence="5 6">
    <name type="scientific">Durusdinium trenchii</name>
    <dbReference type="NCBI Taxonomy" id="1381693"/>
    <lineage>
        <taxon>Eukaryota</taxon>
        <taxon>Sar</taxon>
        <taxon>Alveolata</taxon>
        <taxon>Dinophyceae</taxon>
        <taxon>Suessiales</taxon>
        <taxon>Symbiodiniaceae</taxon>
        <taxon>Durusdinium</taxon>
    </lineage>
</organism>
<proteinExistence type="predicted"/>
<protein>
    <submittedName>
        <fullName evidence="5">Uncharacterized protein</fullName>
    </submittedName>
</protein>
<feature type="compositionally biased region" description="Acidic residues" evidence="4">
    <location>
        <begin position="1039"/>
        <end position="1052"/>
    </location>
</feature>
<feature type="compositionally biased region" description="Basic and acidic residues" evidence="4">
    <location>
        <begin position="977"/>
        <end position="1009"/>
    </location>
</feature>
<sequence length="1557" mass="168730">MDTSALLAIIAQSRSSNDAPTADKAAASAASSNSDHEDEESDDEGPGATATFFGSKRKAGASKAAPKVPAKAAKAKQTSAPSTSARGGKASQTAPASSSKASKVESAQVAKKNEAKSVLVAAAADGTAESTMALDGRAQRTLRTLQKSLSDQLAALQAINVDDGPTPVATAAQAAYKTDCKKREGELRKIAKNVREVIKRAEKSTNKDAFGDELTKLDEVGQAANALADLFSVMPVPCAQADLVTSAYEAALVFFTEESAILASQTLGSGFRLKYVLAKASCHFFYEEYKKFCDCFKAEEEEIQALATLVGHESLEQQAALEMEGRLVSMLQGIPEQELQDMDAGKSLADDSQLVKTLSLARLVMDSCDDQGFLARSLKGDVTVVASLLDSSNVLKLEAAVGTLSEVATASTAKKGASEKALMTPIQRFFLQCAGGQSLYALASARVTAGEQESKFEALVVEAEELLKSFPESIPAGFSQDQMADKINSFFVPANQKVGDVQKQLKQAVKAASQGQKERLKARFNRLKEDFAKKVTLLTKTFLVDSVTEVMDILRSAIVADCIVVVSGQRKLIDLSQAFSALHAEKVVKHPLLAELPNAEWLKQYEGFVAKLVVAVEIVFNNHPAFSHLPKKDFKVEVVKGDLAVLVSELKQWIQDEKLLVNINEHFVKACGTSLATACASGLQAVKHMLEQGQKGVAGTGMSSETELNLLQKIPLDNPLRPLVAGFLEVAKHVEADDKLGGALQDLQRKLVEAQKVGEKEPQVKEQLTASGFAAAVPWFHDLGAKFVSRSQKTVDDMSDAVRVQGKAVGKMLESLPGFDNEDKYRGKGLTVVQKLAADTKQLSEKIESLENHVASLKAAETLDFGLGPLAKSAMEGEELGTEVKTLKGILATASLHVALVAGLCVLRNPELGSASAQGSKALKELRPIVETLQKHLAELPEGEAELKQFTQKAVEECTALLAGKRPPKKQPGAETKTQEKKANETEEDKDEKGQRKDQEKDKSKDNDKKKKKDKKKKDKKKKDKKKEKKEKKKAKEATEEEGEDVEEEEANEPPAKKAKAQVLENSAAADWVYKYKAPGDGRRLKKNDSCEESRLMLEASGRVVDPAAIKNGSLLLSLAEEHIKGYWTLFPDQEFGPQLTSTDCKMEELSLSWGSCCSGSEGAFYVFEALNSVFESHDVRLSLRHKFSCESHQDKQKWIQAVVKCGPLDRSLDGETLCIPEEAGSPCIFANIAIFTKVFLVDLSSKCLEMSTSKGGSAQTYHGFISYVQAMPPLFVFYENVDAIEDAIGPQAVSNMDILLNQMSELGYASQKMMTDAKEFRLPARRRRSYVLFVRQTNPYLDFSKQGLHDALATFRLMVASCLRSAPCVSEVLLDNADDDEAAEIAGGLEERRARVFWCASIPPHPQILADLEVLLGPLVAALRIWGLGCPLCCCGFLGQEALLLQGFPVRPFLAAHEKLRKNEAASTQSNQPLAGSTKKRKREEKEKTIQLDISESLMQDLAGNAMALPVVLGIVQSALCCFKWKPLVEPATEEQLDLAMGALGILASLQGKSGK</sequence>
<feature type="compositionally biased region" description="Polar residues" evidence="4">
    <location>
        <begin position="1466"/>
        <end position="1476"/>
    </location>
</feature>
<dbReference type="InterPro" id="IPR001525">
    <property type="entry name" value="C5_MeTfrase"/>
</dbReference>
<dbReference type="EMBL" id="CAXAMN010010002">
    <property type="protein sequence ID" value="CAK9030531.1"/>
    <property type="molecule type" value="Genomic_DNA"/>
</dbReference>
<feature type="compositionally biased region" description="Low complexity" evidence="4">
    <location>
        <begin position="61"/>
        <end position="76"/>
    </location>
</feature>
<accession>A0ABP0KVB2</accession>
<reference evidence="5 6" key="1">
    <citation type="submission" date="2024-02" db="EMBL/GenBank/DDBJ databases">
        <authorList>
            <person name="Chen Y."/>
            <person name="Shah S."/>
            <person name="Dougan E. K."/>
            <person name="Thang M."/>
            <person name="Chan C."/>
        </authorList>
    </citation>
    <scope>NUCLEOTIDE SEQUENCE [LARGE SCALE GENOMIC DNA]</scope>
</reference>
<feature type="coiled-coil region" evidence="3">
    <location>
        <begin position="833"/>
        <end position="860"/>
    </location>
</feature>
<name>A0ABP0KVB2_9DINO</name>
<evidence type="ECO:0000256" key="1">
    <source>
        <dbReference type="ARBA" id="ARBA00022603"/>
    </source>
</evidence>
<keyword evidence="1" id="KW-0489">Methyltransferase</keyword>
<dbReference type="Pfam" id="PF00145">
    <property type="entry name" value="DNA_methylase"/>
    <property type="match status" value="1"/>
</dbReference>
<feature type="compositionally biased region" description="Low complexity" evidence="4">
    <location>
        <begin position="16"/>
        <end position="33"/>
    </location>
</feature>
<gene>
    <name evidence="5" type="ORF">CCMP2556_LOCUS17907</name>
</gene>
<dbReference type="SUPFAM" id="SSF53335">
    <property type="entry name" value="S-adenosyl-L-methionine-dependent methyltransferases"/>
    <property type="match status" value="1"/>
</dbReference>
<evidence type="ECO:0000256" key="4">
    <source>
        <dbReference type="SAM" id="MobiDB-lite"/>
    </source>
</evidence>